<dbReference type="PRINTS" id="PR00344">
    <property type="entry name" value="BCTRLSENSOR"/>
</dbReference>
<dbReference type="EC" id="2.7.13.3" evidence="2"/>
<dbReference type="InterPro" id="IPR004358">
    <property type="entry name" value="Sig_transdc_His_kin-like_C"/>
</dbReference>
<dbReference type="PANTHER" id="PTHR43711:SF1">
    <property type="entry name" value="HISTIDINE KINASE 1"/>
    <property type="match status" value="1"/>
</dbReference>
<dbReference type="EMBL" id="PEYT01000001">
    <property type="protein sequence ID" value="PIS23448.1"/>
    <property type="molecule type" value="Genomic_DNA"/>
</dbReference>
<dbReference type="GO" id="GO:0006355">
    <property type="term" value="P:regulation of DNA-templated transcription"/>
    <property type="evidence" value="ECO:0007669"/>
    <property type="project" value="InterPro"/>
</dbReference>
<organism evidence="9 10">
    <name type="scientific">candidate division WWE3 bacterium CG08_land_8_20_14_0_20_40_13</name>
    <dbReference type="NCBI Taxonomy" id="1975084"/>
    <lineage>
        <taxon>Bacteria</taxon>
        <taxon>Katanobacteria</taxon>
    </lineage>
</organism>
<dbReference type="PANTHER" id="PTHR43711">
    <property type="entry name" value="TWO-COMPONENT HISTIDINE KINASE"/>
    <property type="match status" value="1"/>
</dbReference>
<dbReference type="InterPro" id="IPR036890">
    <property type="entry name" value="HATPase_C_sf"/>
</dbReference>
<dbReference type="InterPro" id="IPR003594">
    <property type="entry name" value="HATPase_dom"/>
</dbReference>
<dbReference type="PROSITE" id="PS50112">
    <property type="entry name" value="PAS"/>
    <property type="match status" value="1"/>
</dbReference>
<dbReference type="InterPro" id="IPR013767">
    <property type="entry name" value="PAS_fold"/>
</dbReference>
<keyword evidence="4" id="KW-0808">Transferase</keyword>
<dbReference type="SUPFAM" id="SSF55785">
    <property type="entry name" value="PYP-like sensor domain (PAS domain)"/>
    <property type="match status" value="1"/>
</dbReference>
<evidence type="ECO:0000256" key="1">
    <source>
        <dbReference type="ARBA" id="ARBA00000085"/>
    </source>
</evidence>
<dbReference type="InterPro" id="IPR000014">
    <property type="entry name" value="PAS"/>
</dbReference>
<evidence type="ECO:0000259" key="8">
    <source>
        <dbReference type="PROSITE" id="PS50112"/>
    </source>
</evidence>
<evidence type="ECO:0000259" key="7">
    <source>
        <dbReference type="PROSITE" id="PS50109"/>
    </source>
</evidence>
<reference evidence="10" key="1">
    <citation type="submission" date="2017-09" db="EMBL/GenBank/DDBJ databases">
        <title>Depth-based differentiation of microbial function through sediment-hosted aquifers and enrichment of novel symbionts in the deep terrestrial subsurface.</title>
        <authorList>
            <person name="Probst A.J."/>
            <person name="Ladd B."/>
            <person name="Jarett J.K."/>
            <person name="Geller-Mcgrath D.E."/>
            <person name="Sieber C.M.K."/>
            <person name="Emerson J.B."/>
            <person name="Anantharaman K."/>
            <person name="Thomas B.C."/>
            <person name="Malmstrom R."/>
            <person name="Stieglmeier M."/>
            <person name="Klingl A."/>
            <person name="Woyke T."/>
            <person name="Ryan C.M."/>
            <person name="Banfield J.F."/>
        </authorList>
    </citation>
    <scope>NUCLEOTIDE SEQUENCE [LARGE SCALE GENOMIC DNA]</scope>
</reference>
<feature type="domain" description="PAS" evidence="8">
    <location>
        <begin position="24"/>
        <end position="81"/>
    </location>
</feature>
<dbReference type="PROSITE" id="PS50109">
    <property type="entry name" value="HIS_KIN"/>
    <property type="match status" value="1"/>
</dbReference>
<dbReference type="Pfam" id="PF00989">
    <property type="entry name" value="PAS"/>
    <property type="match status" value="1"/>
</dbReference>
<dbReference type="SMART" id="SM00387">
    <property type="entry name" value="HATPase_c"/>
    <property type="match status" value="1"/>
</dbReference>
<proteinExistence type="predicted"/>
<dbReference type="SUPFAM" id="SSF55874">
    <property type="entry name" value="ATPase domain of HSP90 chaperone/DNA topoisomerase II/histidine kinase"/>
    <property type="match status" value="1"/>
</dbReference>
<evidence type="ECO:0000313" key="9">
    <source>
        <dbReference type="EMBL" id="PIS23448.1"/>
    </source>
</evidence>
<sequence length="376" mass="43204">MQPPLDPRKILSELYVKNLELYRERSRIHEIIQQVAEVVFAVDQDYKITLFNKTAEAVFNFSQEKAAGMSADRVVKLSRDEVFFSVKEYAFKKEATLNEINKKSITAIDRLGRKFYYRLNFAHTLMETGEKECVITLTNITNEVEEDKRKDEFIFVTGHELKTPVTIIKNNLWMFRYLFAGKETLTPRQKELLNNTSEELIHLNKLTTDLLDLSRIAQNRLVLNVRDCNIDQVLKDIGDSFSQMANKQGLKFSVSKGQFGMVKADKERIYEVFENLLSNAFKYTEKGYIKIGIARQKSHLKILIVDSGAGIERKDYPKIFTKFGRGSEGLKVHENGASTGLGLYVTKNLVEQMGGKIGFTSEKGKGTEFWFTLKRT</sequence>
<evidence type="ECO:0000256" key="4">
    <source>
        <dbReference type="ARBA" id="ARBA00022679"/>
    </source>
</evidence>
<dbReference type="InterPro" id="IPR036097">
    <property type="entry name" value="HisK_dim/P_sf"/>
</dbReference>
<dbReference type="Pfam" id="PF02518">
    <property type="entry name" value="HATPase_c"/>
    <property type="match status" value="1"/>
</dbReference>
<evidence type="ECO:0000313" key="10">
    <source>
        <dbReference type="Proteomes" id="UP000230340"/>
    </source>
</evidence>
<dbReference type="Gene3D" id="1.10.287.130">
    <property type="match status" value="1"/>
</dbReference>
<dbReference type="Gene3D" id="3.30.565.10">
    <property type="entry name" value="Histidine kinase-like ATPase, C-terminal domain"/>
    <property type="match status" value="1"/>
</dbReference>
<dbReference type="SUPFAM" id="SSF47384">
    <property type="entry name" value="Homodimeric domain of signal transducing histidine kinase"/>
    <property type="match status" value="1"/>
</dbReference>
<dbReference type="InterPro" id="IPR035965">
    <property type="entry name" value="PAS-like_dom_sf"/>
</dbReference>
<keyword evidence="5" id="KW-0418">Kinase</keyword>
<evidence type="ECO:0000256" key="2">
    <source>
        <dbReference type="ARBA" id="ARBA00012438"/>
    </source>
</evidence>
<dbReference type="Pfam" id="PF00512">
    <property type="entry name" value="HisKA"/>
    <property type="match status" value="1"/>
</dbReference>
<gene>
    <name evidence="9" type="ORF">COT49_00035</name>
</gene>
<protein>
    <recommendedName>
        <fullName evidence="2">histidine kinase</fullName>
        <ecNumber evidence="2">2.7.13.3</ecNumber>
    </recommendedName>
</protein>
<evidence type="ECO:0000256" key="3">
    <source>
        <dbReference type="ARBA" id="ARBA00022553"/>
    </source>
</evidence>
<dbReference type="CDD" id="cd00082">
    <property type="entry name" value="HisKA"/>
    <property type="match status" value="1"/>
</dbReference>
<dbReference type="AlphaFoldDB" id="A0A2H0XH31"/>
<evidence type="ECO:0000256" key="6">
    <source>
        <dbReference type="ARBA" id="ARBA00023012"/>
    </source>
</evidence>
<dbReference type="Gene3D" id="3.30.450.20">
    <property type="entry name" value="PAS domain"/>
    <property type="match status" value="1"/>
</dbReference>
<dbReference type="InterPro" id="IPR003661">
    <property type="entry name" value="HisK_dim/P_dom"/>
</dbReference>
<feature type="domain" description="Histidine kinase" evidence="7">
    <location>
        <begin position="156"/>
        <end position="376"/>
    </location>
</feature>
<evidence type="ECO:0000256" key="5">
    <source>
        <dbReference type="ARBA" id="ARBA00022777"/>
    </source>
</evidence>
<accession>A0A2H0XH31</accession>
<comment type="catalytic activity">
    <reaction evidence="1">
        <text>ATP + protein L-histidine = ADP + protein N-phospho-L-histidine.</text>
        <dbReference type="EC" id="2.7.13.3"/>
    </reaction>
</comment>
<keyword evidence="3" id="KW-0597">Phosphoprotein</keyword>
<dbReference type="FunFam" id="3.30.565.10:FF:000006">
    <property type="entry name" value="Sensor histidine kinase WalK"/>
    <property type="match status" value="1"/>
</dbReference>
<dbReference type="Proteomes" id="UP000230340">
    <property type="component" value="Unassembled WGS sequence"/>
</dbReference>
<name>A0A2H0XH31_UNCKA</name>
<dbReference type="InterPro" id="IPR050736">
    <property type="entry name" value="Sensor_HK_Regulatory"/>
</dbReference>
<comment type="caution">
    <text evidence="9">The sequence shown here is derived from an EMBL/GenBank/DDBJ whole genome shotgun (WGS) entry which is preliminary data.</text>
</comment>
<dbReference type="InterPro" id="IPR005467">
    <property type="entry name" value="His_kinase_dom"/>
</dbReference>
<dbReference type="SMART" id="SM00388">
    <property type="entry name" value="HisKA"/>
    <property type="match status" value="1"/>
</dbReference>
<keyword evidence="6" id="KW-0902">Two-component regulatory system</keyword>
<dbReference type="GO" id="GO:0000155">
    <property type="term" value="F:phosphorelay sensor kinase activity"/>
    <property type="evidence" value="ECO:0007669"/>
    <property type="project" value="InterPro"/>
</dbReference>